<reference evidence="6 7" key="1">
    <citation type="submission" date="2020-08" db="EMBL/GenBank/DDBJ databases">
        <title>Amycolatopsis echigonensis JCM 21831.</title>
        <authorList>
            <person name="Tedsree N."/>
            <person name="Kuncharoen N."/>
            <person name="Likhitwitayawuid K."/>
            <person name="Tanasupawat S."/>
        </authorList>
    </citation>
    <scope>NUCLEOTIDE SEQUENCE [LARGE SCALE GENOMIC DNA]</scope>
    <source>
        <strain evidence="6 7">JCM 21831</strain>
    </source>
</reference>
<dbReference type="InterPro" id="IPR011251">
    <property type="entry name" value="Luciferase-like_dom"/>
</dbReference>
<comment type="caution">
    <text evidence="6">The sequence shown here is derived from an EMBL/GenBank/DDBJ whole genome shotgun (WGS) entry which is preliminary data.</text>
</comment>
<dbReference type="RefSeq" id="WP_183127731.1">
    <property type="nucleotide sequence ID" value="NZ_JACJHR010000147.1"/>
</dbReference>
<dbReference type="Proteomes" id="UP000550260">
    <property type="component" value="Unassembled WGS sequence"/>
</dbReference>
<evidence type="ECO:0000256" key="4">
    <source>
        <dbReference type="ARBA" id="ARBA00023033"/>
    </source>
</evidence>
<keyword evidence="1" id="KW-0285">Flavoprotein</keyword>
<evidence type="ECO:0000313" key="6">
    <source>
        <dbReference type="EMBL" id="MBB2506151.1"/>
    </source>
</evidence>
<dbReference type="NCBIfam" id="TIGR03619">
    <property type="entry name" value="F420_Rv2161c"/>
    <property type="match status" value="1"/>
</dbReference>
<dbReference type="InterPro" id="IPR050172">
    <property type="entry name" value="SsuD_RutA_monooxygenase"/>
</dbReference>
<dbReference type="Pfam" id="PF00296">
    <property type="entry name" value="Bac_luciferase"/>
    <property type="match status" value="1"/>
</dbReference>
<dbReference type="Gene3D" id="3.20.20.30">
    <property type="entry name" value="Luciferase-like domain"/>
    <property type="match status" value="1"/>
</dbReference>
<evidence type="ECO:0000256" key="3">
    <source>
        <dbReference type="ARBA" id="ARBA00023002"/>
    </source>
</evidence>
<keyword evidence="2" id="KW-0288">FMN</keyword>
<keyword evidence="3" id="KW-0560">Oxidoreductase</keyword>
<proteinExistence type="predicted"/>
<dbReference type="InterPro" id="IPR019921">
    <property type="entry name" value="Lucif-like_OxRdtase_Rv2161c"/>
</dbReference>
<dbReference type="GO" id="GO:0008726">
    <property type="term" value="F:alkanesulfonate monooxygenase activity"/>
    <property type="evidence" value="ECO:0007669"/>
    <property type="project" value="TreeGrafter"/>
</dbReference>
<keyword evidence="4" id="KW-0503">Monooxygenase</keyword>
<dbReference type="AlphaFoldDB" id="A0A8E1W940"/>
<evidence type="ECO:0000313" key="7">
    <source>
        <dbReference type="Proteomes" id="UP000550260"/>
    </source>
</evidence>
<protein>
    <submittedName>
        <fullName evidence="6">LLM class F420-dependent oxidoreductase</fullName>
    </submittedName>
</protein>
<evidence type="ECO:0000256" key="2">
    <source>
        <dbReference type="ARBA" id="ARBA00022643"/>
    </source>
</evidence>
<dbReference type="PANTHER" id="PTHR42847:SF4">
    <property type="entry name" value="ALKANESULFONATE MONOOXYGENASE-RELATED"/>
    <property type="match status" value="1"/>
</dbReference>
<feature type="domain" description="Luciferase-like" evidence="5">
    <location>
        <begin position="5"/>
        <end position="209"/>
    </location>
</feature>
<dbReference type="GO" id="GO:0046306">
    <property type="term" value="P:alkanesulfonate catabolic process"/>
    <property type="evidence" value="ECO:0007669"/>
    <property type="project" value="TreeGrafter"/>
</dbReference>
<evidence type="ECO:0000256" key="1">
    <source>
        <dbReference type="ARBA" id="ARBA00022630"/>
    </source>
</evidence>
<evidence type="ECO:0000259" key="5">
    <source>
        <dbReference type="Pfam" id="PF00296"/>
    </source>
</evidence>
<name>A0A8E1W940_9PSEU</name>
<organism evidence="6 7">
    <name type="scientific">Amycolatopsis echigonensis</name>
    <dbReference type="NCBI Taxonomy" id="2576905"/>
    <lineage>
        <taxon>Bacteria</taxon>
        <taxon>Bacillati</taxon>
        <taxon>Actinomycetota</taxon>
        <taxon>Actinomycetes</taxon>
        <taxon>Pseudonocardiales</taxon>
        <taxon>Pseudonocardiaceae</taxon>
        <taxon>Amycolatopsis</taxon>
    </lineage>
</organism>
<dbReference type="InterPro" id="IPR036661">
    <property type="entry name" value="Luciferase-like_sf"/>
</dbReference>
<gene>
    <name evidence="6" type="ORF">H5411_44470</name>
</gene>
<accession>A0A8E1W940</accession>
<dbReference type="SUPFAM" id="SSF51679">
    <property type="entry name" value="Bacterial luciferase-like"/>
    <property type="match status" value="1"/>
</dbReference>
<sequence>MGYPELGKAAEERGFESLFVPEHTHIPVTDGPRLDGSGEPMDPTWFRMPDPFVALGAVAAVTERLTLITAVSLLVQRDPIIFAKEAATLDLLSGGRLIVGVGAGNVLDELRNHGVEPAQRGAVLDERMDAVKRLWTQDEAEYHGKFVDFNPVYSWPKPVQQPHPPFYVGGWSRPALRRVAKRGDGWLAPPLPADDMRTKVADLRDLAGREVPVSVTYTPSDVEVVHAYEEIGVERVALIVPTLSRDETLTHLDTLAEFVAKYSN</sequence>
<dbReference type="EMBL" id="JACJHR010000147">
    <property type="protein sequence ID" value="MBB2506151.1"/>
    <property type="molecule type" value="Genomic_DNA"/>
</dbReference>
<dbReference type="PANTHER" id="PTHR42847">
    <property type="entry name" value="ALKANESULFONATE MONOOXYGENASE"/>
    <property type="match status" value="1"/>
</dbReference>